<dbReference type="GO" id="GO:0005783">
    <property type="term" value="C:endoplasmic reticulum"/>
    <property type="evidence" value="ECO:0007669"/>
    <property type="project" value="TreeGrafter"/>
</dbReference>
<proteinExistence type="inferred from homology"/>
<comment type="similarity">
    <text evidence="2">Belongs to the PER33/POM33 family.</text>
</comment>
<protein>
    <submittedName>
        <fullName evidence="8">Pore membrane protein of 33 kDa</fullName>
    </submittedName>
</protein>
<evidence type="ECO:0000313" key="9">
    <source>
        <dbReference type="Proteomes" id="UP000038010"/>
    </source>
</evidence>
<dbReference type="InterPro" id="IPR051645">
    <property type="entry name" value="PER33/POM33_regulator"/>
</dbReference>
<evidence type="ECO:0000313" key="8">
    <source>
        <dbReference type="EMBL" id="KPI40973.1"/>
    </source>
</evidence>
<dbReference type="GO" id="GO:0061024">
    <property type="term" value="P:membrane organization"/>
    <property type="evidence" value="ECO:0007669"/>
    <property type="project" value="TreeGrafter"/>
</dbReference>
<feature type="transmembrane region" description="Helical" evidence="7">
    <location>
        <begin position="201"/>
        <end position="219"/>
    </location>
</feature>
<organism evidence="8 9">
    <name type="scientific">Cyphellophora attinorum</name>
    <dbReference type="NCBI Taxonomy" id="1664694"/>
    <lineage>
        <taxon>Eukaryota</taxon>
        <taxon>Fungi</taxon>
        <taxon>Dikarya</taxon>
        <taxon>Ascomycota</taxon>
        <taxon>Pezizomycotina</taxon>
        <taxon>Eurotiomycetes</taxon>
        <taxon>Chaetothyriomycetidae</taxon>
        <taxon>Chaetothyriales</taxon>
        <taxon>Cyphellophoraceae</taxon>
        <taxon>Cyphellophora</taxon>
    </lineage>
</organism>
<dbReference type="EMBL" id="LFJN01000011">
    <property type="protein sequence ID" value="KPI40973.1"/>
    <property type="molecule type" value="Genomic_DNA"/>
</dbReference>
<dbReference type="AlphaFoldDB" id="A0A0N1NZQ6"/>
<reference evidence="8 9" key="1">
    <citation type="submission" date="2015-06" db="EMBL/GenBank/DDBJ databases">
        <title>Draft genome of the ant-associated black yeast Phialophora attae CBS 131958.</title>
        <authorList>
            <person name="Moreno L.F."/>
            <person name="Stielow B.J."/>
            <person name="de Hoog S."/>
            <person name="Vicente V.A."/>
            <person name="Weiss V.A."/>
            <person name="de Vries M."/>
            <person name="Cruz L.M."/>
            <person name="Souza E.M."/>
        </authorList>
    </citation>
    <scope>NUCLEOTIDE SEQUENCE [LARGE SCALE GENOMIC DNA]</scope>
    <source>
        <strain evidence="8 9">CBS 131958</strain>
    </source>
</reference>
<keyword evidence="3 7" id="KW-0812">Transmembrane</keyword>
<dbReference type="PANTHER" id="PTHR12703:SF4">
    <property type="entry name" value="TRANSMEMBRANE PROTEIN 33"/>
    <property type="match status" value="1"/>
</dbReference>
<evidence type="ECO:0000256" key="3">
    <source>
        <dbReference type="ARBA" id="ARBA00022692"/>
    </source>
</evidence>
<sequence length="290" mass="32029">MAPPPPTNLPLTERLQRLAMTLQFGWFLGHATLLFSVARYGLSYITFNYYSRWAQFSYRLAFVSAVATYGIVVYKAWRVRMKPAGAKPQNAALALLGDENFQYLMISFVWLYSRQTPLALLPFTVYSIFHVATYTRTNLIPTISPPKASPAGTTPTSPSTPKSQSAAANTIGKFVKDYYDSAMLAVAGLEILLWIRLLLSAITFSKGSWILLGVYTVFLRARFSQSQFVQNAFTRGSAHIDQQVQNPNVPPAVRSGWESAKGVGKTAVDATNLGKYINPQGQQGAPKKAQ</sequence>
<dbReference type="PANTHER" id="PTHR12703">
    <property type="entry name" value="TRANSMEMBRANE PROTEIN 33"/>
    <property type="match status" value="1"/>
</dbReference>
<dbReference type="GO" id="GO:0016020">
    <property type="term" value="C:membrane"/>
    <property type="evidence" value="ECO:0007669"/>
    <property type="project" value="UniProtKB-SubCell"/>
</dbReference>
<accession>A0A0N1NZQ6</accession>
<dbReference type="RefSeq" id="XP_018000936.1">
    <property type="nucleotide sequence ID" value="XM_018139676.1"/>
</dbReference>
<feature type="transmembrane region" description="Helical" evidence="7">
    <location>
        <begin position="24"/>
        <end position="50"/>
    </location>
</feature>
<dbReference type="GO" id="GO:0071786">
    <property type="term" value="P:endoplasmic reticulum tubular network organization"/>
    <property type="evidence" value="ECO:0007669"/>
    <property type="project" value="TreeGrafter"/>
</dbReference>
<dbReference type="GeneID" id="28731556"/>
<gene>
    <name evidence="8" type="ORF">AB675_10877</name>
</gene>
<evidence type="ECO:0000256" key="4">
    <source>
        <dbReference type="ARBA" id="ARBA00022989"/>
    </source>
</evidence>
<evidence type="ECO:0000256" key="7">
    <source>
        <dbReference type="SAM" id="Phobius"/>
    </source>
</evidence>
<evidence type="ECO:0000256" key="6">
    <source>
        <dbReference type="SAM" id="MobiDB-lite"/>
    </source>
</evidence>
<comment type="subcellular location">
    <subcellularLocation>
        <location evidence="1">Membrane</location>
        <topology evidence="1">Multi-pass membrane protein</topology>
    </subcellularLocation>
</comment>
<dbReference type="Pfam" id="PF03661">
    <property type="entry name" value="TMEM33_Pom33"/>
    <property type="match status" value="1"/>
</dbReference>
<keyword evidence="4 7" id="KW-1133">Transmembrane helix</keyword>
<dbReference type="InterPro" id="IPR005344">
    <property type="entry name" value="TMEM33/Pom33"/>
</dbReference>
<dbReference type="STRING" id="1664694.A0A0N1NZQ6"/>
<evidence type="ECO:0000256" key="1">
    <source>
        <dbReference type="ARBA" id="ARBA00004141"/>
    </source>
</evidence>
<dbReference type="OrthoDB" id="5581259at2759"/>
<evidence type="ECO:0000256" key="5">
    <source>
        <dbReference type="ARBA" id="ARBA00023136"/>
    </source>
</evidence>
<keyword evidence="5 7" id="KW-0472">Membrane</keyword>
<dbReference type="VEuPathDB" id="FungiDB:AB675_10877"/>
<comment type="caution">
    <text evidence="8">The sequence shown here is derived from an EMBL/GenBank/DDBJ whole genome shotgun (WGS) entry which is preliminary data.</text>
</comment>
<name>A0A0N1NZQ6_9EURO</name>
<feature type="region of interest" description="Disordered" evidence="6">
    <location>
        <begin position="145"/>
        <end position="165"/>
    </location>
</feature>
<evidence type="ECO:0000256" key="2">
    <source>
        <dbReference type="ARBA" id="ARBA00007322"/>
    </source>
</evidence>
<keyword evidence="9" id="KW-1185">Reference proteome</keyword>
<dbReference type="Proteomes" id="UP000038010">
    <property type="component" value="Unassembled WGS sequence"/>
</dbReference>
<feature type="transmembrane region" description="Helical" evidence="7">
    <location>
        <begin position="56"/>
        <end position="77"/>
    </location>
</feature>
<feature type="compositionally biased region" description="Low complexity" evidence="6">
    <location>
        <begin position="149"/>
        <end position="165"/>
    </location>
</feature>